<feature type="domain" description="C3H1-type" evidence="12">
    <location>
        <begin position="510"/>
        <end position="538"/>
    </location>
</feature>
<dbReference type="PROSITE" id="PS51873">
    <property type="entry name" value="TRIAD"/>
    <property type="match status" value="1"/>
</dbReference>
<dbReference type="Proteomes" id="UP000054477">
    <property type="component" value="Unassembled WGS sequence"/>
</dbReference>
<dbReference type="SUPFAM" id="SSF54928">
    <property type="entry name" value="RNA-binding domain, RBD"/>
    <property type="match status" value="1"/>
</dbReference>
<dbReference type="SMART" id="SM00356">
    <property type="entry name" value="ZnF_C3H1"/>
    <property type="match status" value="8"/>
</dbReference>
<evidence type="ECO:0000313" key="14">
    <source>
        <dbReference type="EMBL" id="KIK09029.1"/>
    </source>
</evidence>
<feature type="compositionally biased region" description="Acidic residues" evidence="9">
    <location>
        <begin position="172"/>
        <end position="182"/>
    </location>
</feature>
<feature type="domain" description="C3H1-type" evidence="12">
    <location>
        <begin position="767"/>
        <end position="789"/>
    </location>
</feature>
<dbReference type="InterPro" id="IPR000571">
    <property type="entry name" value="Znf_CCCH"/>
</dbReference>
<dbReference type="InterPro" id="IPR017907">
    <property type="entry name" value="Znf_RING_CS"/>
</dbReference>
<feature type="compositionally biased region" description="Low complexity" evidence="9">
    <location>
        <begin position="34"/>
        <end position="65"/>
    </location>
</feature>
<feature type="zinc finger region" description="C3H1-type" evidence="8">
    <location>
        <begin position="657"/>
        <end position="686"/>
    </location>
</feature>
<dbReference type="InterPro" id="IPR001841">
    <property type="entry name" value="Znf_RING"/>
</dbReference>
<dbReference type="SUPFAM" id="SSF57850">
    <property type="entry name" value="RING/U-box"/>
    <property type="match status" value="2"/>
</dbReference>
<keyword evidence="7" id="KW-0694">RNA-binding</keyword>
<dbReference type="Gene3D" id="3.30.1370.210">
    <property type="match status" value="3"/>
</dbReference>
<keyword evidence="15" id="KW-1185">Reference proteome</keyword>
<feature type="zinc finger region" description="C3H1-type" evidence="8">
    <location>
        <begin position="6"/>
        <end position="33"/>
    </location>
</feature>
<feature type="zinc finger region" description="C3H1-type" evidence="8">
    <location>
        <begin position="335"/>
        <end position="362"/>
    </location>
</feature>
<feature type="region of interest" description="Disordered" evidence="9">
    <location>
        <begin position="536"/>
        <end position="580"/>
    </location>
</feature>
<dbReference type="Gene3D" id="3.30.70.330">
    <property type="match status" value="1"/>
</dbReference>
<keyword evidence="1" id="KW-0808">Transferase</keyword>
<dbReference type="STRING" id="1095629.A0A0C9Y548"/>
<feature type="region of interest" description="Disordered" evidence="9">
    <location>
        <begin position="682"/>
        <end position="751"/>
    </location>
</feature>
<dbReference type="Pfam" id="PF00097">
    <property type="entry name" value="zf-C3HC4"/>
    <property type="match status" value="1"/>
</dbReference>
<dbReference type="Pfam" id="PF14608">
    <property type="entry name" value="zf-CCCH_2"/>
    <property type="match status" value="5"/>
</dbReference>
<accession>A0A0C9Y548</accession>
<reference evidence="14 15" key="1">
    <citation type="submission" date="2014-04" db="EMBL/GenBank/DDBJ databases">
        <authorList>
            <consortium name="DOE Joint Genome Institute"/>
            <person name="Kuo A."/>
            <person name="Kohler A."/>
            <person name="Nagy L.G."/>
            <person name="Floudas D."/>
            <person name="Copeland A."/>
            <person name="Barry K.W."/>
            <person name="Cichocki N."/>
            <person name="Veneault-Fourrey C."/>
            <person name="LaButti K."/>
            <person name="Lindquist E.A."/>
            <person name="Lipzen A."/>
            <person name="Lundell T."/>
            <person name="Morin E."/>
            <person name="Murat C."/>
            <person name="Sun H."/>
            <person name="Tunlid A."/>
            <person name="Henrissat B."/>
            <person name="Grigoriev I.V."/>
            <person name="Hibbett D.S."/>
            <person name="Martin F."/>
            <person name="Nordberg H.P."/>
            <person name="Cantor M.N."/>
            <person name="Hua S.X."/>
        </authorList>
    </citation>
    <scope>NUCLEOTIDE SEQUENCE [LARGE SCALE GENOMIC DNA]</scope>
    <source>
        <strain evidence="14 15">LaAM-08-1</strain>
    </source>
</reference>
<feature type="domain" description="C3H1-type" evidence="12">
    <location>
        <begin position="456"/>
        <end position="483"/>
    </location>
</feature>
<keyword evidence="6 8" id="KW-0862">Zinc</keyword>
<dbReference type="GO" id="GO:0016740">
    <property type="term" value="F:transferase activity"/>
    <property type="evidence" value="ECO:0007669"/>
    <property type="project" value="UniProtKB-KW"/>
</dbReference>
<organism evidence="14 15">
    <name type="scientific">Laccaria amethystina LaAM-08-1</name>
    <dbReference type="NCBI Taxonomy" id="1095629"/>
    <lineage>
        <taxon>Eukaryota</taxon>
        <taxon>Fungi</taxon>
        <taxon>Dikarya</taxon>
        <taxon>Basidiomycota</taxon>
        <taxon>Agaricomycotina</taxon>
        <taxon>Agaricomycetes</taxon>
        <taxon>Agaricomycetidae</taxon>
        <taxon>Agaricales</taxon>
        <taxon>Agaricineae</taxon>
        <taxon>Hydnangiaceae</taxon>
        <taxon>Laccaria</taxon>
    </lineage>
</organism>
<evidence type="ECO:0000259" key="11">
    <source>
        <dbReference type="PROSITE" id="PS50102"/>
    </source>
</evidence>
<dbReference type="PROSITE" id="PS50102">
    <property type="entry name" value="RRM"/>
    <property type="match status" value="1"/>
</dbReference>
<feature type="region of interest" description="Disordered" evidence="9">
    <location>
        <begin position="625"/>
        <end position="661"/>
    </location>
</feature>
<feature type="compositionally biased region" description="Polar residues" evidence="9">
    <location>
        <begin position="157"/>
        <end position="167"/>
    </location>
</feature>
<sequence length="1469" mass="162727">MSHNRAKTPKVCEWFRKGNCAFGDKCSKSHESHSSSSSSSSRDGVKASSSKTKTSAGASGNPSNGGKKEPFTHQRAKSNHPPPDLSSRSQTESPVSTVSKSPCFFYLENNCQNGDDCEYAHSTGTTRREATNVIDASMPLPAHEWDDPGTPTPSRPDSPNSYPENALNNEGGFEENVEEEEYDQHLDGQHDSRAAEETEHDNVQSFDNFGGPSTLSANDVPTSDPISDNYQIGDEPSFKSIHGHQPAPPANPPKASWHDLSNEPPPRQTDENTIKQGQHHSPKPSSPAHRTRLPPQYGGSPKEKHHVPQHGHQIVYPHVSEVVPHWCQFADPHANPTIPFCKLLAQGKCSEDEPCRFRHSLTVNEYTLLFHDQQPNLWTLSRTNAPTGLRSEQLAQQSYTHTDRNYNSGYVEAPQLNPYAPTGLRSEQLAHQSYTYTDRNYNSGYVEAPQLNPTTSQIQKECIFFPSGKCRNGTACPFQHVRSKEPASSQPEGLDEDLGTLDGPHSSSWQQSQKQCHHFAKRGVCPYDSSCNFSHDLSSEHRASGQESATEPQNGNDDNGWGNDQWETNGNTNEEYLWEGTPTTWGPAHIDNDAWGAPSAPRKTGMCRDYPECYRGDQCRFRHDGESGRYQGNEESSANGKRPPTEEGSESAPRAVAGNRGPCKFFLRGPGQCRKGDLCSHRHDEADRETHTSTWENTDRRFDDTSTARELNDANEELRNEEAGDSGELGGSEIEQPSNEGEHDDSWSKFWPVEPDVPAGTHKIHAPCKWFGQGDCPMGDQCRYLHIPSEDPSSQNQDHRELELHSPELVGGDQQSPFEDNIEPSSPDVEDVEEFPLVVSDPRVERFLLNCSVVFGSDLTPTEVTTASDSSKIVLSNLPPDVLPEDIDQLAKGFGEVQEIVKLEESNFSASFCVEFANSTQALGSVQHLNGQTYDSRVLVARLEARITLCPSSHLESRYVRISWPNPSRVAWAHYQTVGLAKSDASRLNGTTCDGRKIKATFQRPTQKFGVIKFEGLSSYTSQQTLEALCKDHFLVTMESPTYVDSPTDAIRDTIMEIEGFEDFSSIPMDMTQSRSTALATFGSHSLASSALQKLNDVNQGYIGDQSLKAVHIYCCTYRITASQGEALQAEINHLVERYTPQCIIRWIRHASSTSIRIESAINQLTTFKQANVELHALLDGSLLNTTEGSVLWDEYFDTPSSVKALEKVNSNATFLIHCDNRFKAIRAFGSKPSREQGKASISKLLQKVHQFRQEIPVERSMLSHLLNGGFKALQDDLGANKVTLDVVQLQLVVRGDAKDIEKARTVIQAIVPVAAGPLVNDFCEICLQEPVSPLKLSCRHAYCKTCLQHALSFSIYSQTGNFACISRCTDDKGISVQCGMYVPYVIIRDVLPLADEPVILRSSFLSYIRASPTFFFCPTLDCPAVYRAGDGGFFMKCSACLTDICCSCCSRAHDGSVCEEWSQMQIVS</sequence>
<feature type="zinc finger region" description="C3H1-type" evidence="8">
    <location>
        <begin position="456"/>
        <end position="483"/>
    </location>
</feature>
<feature type="compositionally biased region" description="Polar residues" evidence="9">
    <location>
        <begin position="86"/>
        <end position="98"/>
    </location>
</feature>
<feature type="compositionally biased region" description="Low complexity" evidence="9">
    <location>
        <begin position="553"/>
        <end position="566"/>
    </location>
</feature>
<protein>
    <submittedName>
        <fullName evidence="14">Uncharacterized protein</fullName>
    </submittedName>
</protein>
<feature type="domain" description="C3H1-type" evidence="12">
    <location>
        <begin position="657"/>
        <end position="686"/>
    </location>
</feature>
<dbReference type="PROSITE" id="PS00518">
    <property type="entry name" value="ZF_RING_1"/>
    <property type="match status" value="1"/>
</dbReference>
<dbReference type="GO" id="GO:0008270">
    <property type="term" value="F:zinc ion binding"/>
    <property type="evidence" value="ECO:0007669"/>
    <property type="project" value="UniProtKB-KW"/>
</dbReference>
<evidence type="ECO:0000256" key="2">
    <source>
        <dbReference type="ARBA" id="ARBA00022723"/>
    </source>
</evidence>
<evidence type="ECO:0000259" key="10">
    <source>
        <dbReference type="PROSITE" id="PS50089"/>
    </source>
</evidence>
<evidence type="ECO:0000256" key="7">
    <source>
        <dbReference type="PROSITE-ProRule" id="PRU00176"/>
    </source>
</evidence>
<dbReference type="InterPro" id="IPR018957">
    <property type="entry name" value="Znf_C3HC4_RING-type"/>
</dbReference>
<dbReference type="PANTHER" id="PTHR12547">
    <property type="entry name" value="CCCH ZINC FINGER/TIS11-RELATED"/>
    <property type="match status" value="1"/>
</dbReference>
<feature type="compositionally biased region" description="Basic and acidic residues" evidence="9">
    <location>
        <begin position="682"/>
        <end position="722"/>
    </location>
</feature>
<dbReference type="PROSITE" id="PS50089">
    <property type="entry name" value="ZF_RING_2"/>
    <property type="match status" value="1"/>
</dbReference>
<feature type="zinc finger region" description="C3H1-type" evidence="8">
    <location>
        <begin position="767"/>
        <end position="789"/>
    </location>
</feature>
<dbReference type="InterPro" id="IPR036855">
    <property type="entry name" value="Znf_CCCH_sf"/>
</dbReference>
<feature type="region of interest" description="Disordered" evidence="9">
    <location>
        <begin position="481"/>
        <end position="513"/>
    </location>
</feature>
<keyword evidence="4 8" id="KW-0863">Zinc-finger</keyword>
<feature type="domain" description="RING-type" evidence="13">
    <location>
        <begin position="1320"/>
        <end position="1469"/>
    </location>
</feature>
<dbReference type="PANTHER" id="PTHR12547:SF18">
    <property type="entry name" value="PROTEIN TIS11"/>
    <property type="match status" value="1"/>
</dbReference>
<dbReference type="InterPro" id="IPR035979">
    <property type="entry name" value="RBD_domain_sf"/>
</dbReference>
<name>A0A0C9Y548_9AGAR</name>
<dbReference type="Gene3D" id="3.30.40.10">
    <property type="entry name" value="Zinc/RING finger domain, C3HC4 (zinc finger)"/>
    <property type="match status" value="1"/>
</dbReference>
<dbReference type="SUPFAM" id="SSF90229">
    <property type="entry name" value="CCCH zinc finger"/>
    <property type="match status" value="1"/>
</dbReference>
<keyword evidence="2 8" id="KW-0479">Metal-binding</keyword>
<feature type="domain" description="C3H1-type" evidence="12">
    <location>
        <begin position="601"/>
        <end position="626"/>
    </location>
</feature>
<evidence type="ECO:0000256" key="1">
    <source>
        <dbReference type="ARBA" id="ARBA00022679"/>
    </source>
</evidence>
<dbReference type="EMBL" id="KN838540">
    <property type="protein sequence ID" value="KIK09029.1"/>
    <property type="molecule type" value="Genomic_DNA"/>
</dbReference>
<evidence type="ECO:0000256" key="4">
    <source>
        <dbReference type="ARBA" id="ARBA00022771"/>
    </source>
</evidence>
<dbReference type="InterPro" id="IPR002867">
    <property type="entry name" value="IBR_dom"/>
</dbReference>
<feature type="domain" description="C3H1-type" evidence="12">
    <location>
        <begin position="97"/>
        <end position="124"/>
    </location>
</feature>
<feature type="zinc finger region" description="C3H1-type" evidence="8">
    <location>
        <begin position="97"/>
        <end position="124"/>
    </location>
</feature>
<dbReference type="Pfam" id="PF00076">
    <property type="entry name" value="RRM_1"/>
    <property type="match status" value="1"/>
</dbReference>
<dbReference type="InterPro" id="IPR044066">
    <property type="entry name" value="TRIAD_supradom"/>
</dbReference>
<feature type="compositionally biased region" description="Polar residues" evidence="9">
    <location>
        <begin position="203"/>
        <end position="230"/>
    </location>
</feature>
<dbReference type="InterPro" id="IPR013083">
    <property type="entry name" value="Znf_RING/FYVE/PHD"/>
</dbReference>
<evidence type="ECO:0000313" key="15">
    <source>
        <dbReference type="Proteomes" id="UP000054477"/>
    </source>
</evidence>
<feature type="domain" description="C3H1-type" evidence="12">
    <location>
        <begin position="6"/>
        <end position="33"/>
    </location>
</feature>
<evidence type="ECO:0000256" key="8">
    <source>
        <dbReference type="PROSITE-ProRule" id="PRU00723"/>
    </source>
</evidence>
<keyword evidence="5" id="KW-0833">Ubl conjugation pathway</keyword>
<feature type="compositionally biased region" description="Basic and acidic residues" evidence="9">
    <location>
        <begin position="183"/>
        <end position="202"/>
    </location>
</feature>
<keyword evidence="3" id="KW-0677">Repeat</keyword>
<evidence type="ECO:0000256" key="6">
    <source>
        <dbReference type="ARBA" id="ARBA00022833"/>
    </source>
</evidence>
<feature type="zinc finger region" description="C3H1-type" evidence="8">
    <location>
        <begin position="510"/>
        <end position="538"/>
    </location>
</feature>
<dbReference type="HOGENOM" id="CLU_004949_0_0_1"/>
<feature type="domain" description="RING-type" evidence="10">
    <location>
        <begin position="1324"/>
        <end position="1365"/>
    </location>
</feature>
<evidence type="ECO:0000259" key="12">
    <source>
        <dbReference type="PROSITE" id="PS50103"/>
    </source>
</evidence>
<dbReference type="InterPro" id="IPR045877">
    <property type="entry name" value="ZFP36-like"/>
</dbReference>
<dbReference type="GO" id="GO:0003729">
    <property type="term" value="F:mRNA binding"/>
    <property type="evidence" value="ECO:0007669"/>
    <property type="project" value="InterPro"/>
</dbReference>
<dbReference type="SMART" id="SM00360">
    <property type="entry name" value="RRM"/>
    <property type="match status" value="1"/>
</dbReference>
<proteinExistence type="predicted"/>
<feature type="domain" description="C3H1-type" evidence="12">
    <location>
        <begin position="335"/>
        <end position="362"/>
    </location>
</feature>
<dbReference type="OrthoDB" id="2129491at2759"/>
<dbReference type="Pfam" id="PF00642">
    <property type="entry name" value="zf-CCCH"/>
    <property type="match status" value="1"/>
</dbReference>
<gene>
    <name evidence="14" type="ORF">K443DRAFT_672067</name>
</gene>
<dbReference type="InterPro" id="IPR012677">
    <property type="entry name" value="Nucleotide-bd_a/b_plait_sf"/>
</dbReference>
<dbReference type="InterPro" id="IPR000504">
    <property type="entry name" value="RRM_dom"/>
</dbReference>
<evidence type="ECO:0000256" key="3">
    <source>
        <dbReference type="ARBA" id="ARBA00022737"/>
    </source>
</evidence>
<feature type="domain" description="RRM" evidence="11">
    <location>
        <begin position="871"/>
        <end position="946"/>
    </location>
</feature>
<feature type="zinc finger region" description="C3H1-type" evidence="8">
    <location>
        <begin position="601"/>
        <end position="626"/>
    </location>
</feature>
<dbReference type="PROSITE" id="PS50103">
    <property type="entry name" value="ZF_C3H1"/>
    <property type="match status" value="8"/>
</dbReference>
<feature type="region of interest" description="Disordered" evidence="9">
    <location>
        <begin position="24"/>
        <end position="98"/>
    </location>
</feature>
<evidence type="ECO:0000256" key="5">
    <source>
        <dbReference type="ARBA" id="ARBA00022786"/>
    </source>
</evidence>
<reference evidence="15" key="2">
    <citation type="submission" date="2015-01" db="EMBL/GenBank/DDBJ databases">
        <title>Evolutionary Origins and Diversification of the Mycorrhizal Mutualists.</title>
        <authorList>
            <consortium name="DOE Joint Genome Institute"/>
            <consortium name="Mycorrhizal Genomics Consortium"/>
            <person name="Kohler A."/>
            <person name="Kuo A."/>
            <person name="Nagy L.G."/>
            <person name="Floudas D."/>
            <person name="Copeland A."/>
            <person name="Barry K.W."/>
            <person name="Cichocki N."/>
            <person name="Veneault-Fourrey C."/>
            <person name="LaButti K."/>
            <person name="Lindquist E.A."/>
            <person name="Lipzen A."/>
            <person name="Lundell T."/>
            <person name="Morin E."/>
            <person name="Murat C."/>
            <person name="Riley R."/>
            <person name="Ohm R."/>
            <person name="Sun H."/>
            <person name="Tunlid A."/>
            <person name="Henrissat B."/>
            <person name="Grigoriev I.V."/>
            <person name="Hibbett D.S."/>
            <person name="Martin F."/>
        </authorList>
    </citation>
    <scope>NUCLEOTIDE SEQUENCE [LARGE SCALE GENOMIC DNA]</scope>
    <source>
        <strain evidence="15">LaAM-08-1</strain>
    </source>
</reference>
<evidence type="ECO:0000256" key="9">
    <source>
        <dbReference type="SAM" id="MobiDB-lite"/>
    </source>
</evidence>
<feature type="region of interest" description="Disordered" evidence="9">
    <location>
        <begin position="809"/>
        <end position="830"/>
    </location>
</feature>
<dbReference type="CDD" id="cd20335">
    <property type="entry name" value="BRcat_RBR"/>
    <property type="match status" value="1"/>
</dbReference>
<feature type="region of interest" description="Disordered" evidence="9">
    <location>
        <begin position="128"/>
        <end position="309"/>
    </location>
</feature>
<dbReference type="Pfam" id="PF01485">
    <property type="entry name" value="IBR"/>
    <property type="match status" value="1"/>
</dbReference>
<evidence type="ECO:0000259" key="13">
    <source>
        <dbReference type="PROSITE" id="PS51873"/>
    </source>
</evidence>